<proteinExistence type="predicted"/>
<feature type="transmembrane region" description="Helical" evidence="2">
    <location>
        <begin position="147"/>
        <end position="168"/>
    </location>
</feature>
<dbReference type="Proteomes" id="UP001221757">
    <property type="component" value="Unassembled WGS sequence"/>
</dbReference>
<evidence type="ECO:0000313" key="5">
    <source>
        <dbReference type="Proteomes" id="UP001221757"/>
    </source>
</evidence>
<gene>
    <name evidence="4" type="ORF">B0H17DRAFT_1045535</name>
</gene>
<dbReference type="Pfam" id="PF20152">
    <property type="entry name" value="DUF6534"/>
    <property type="match status" value="1"/>
</dbReference>
<evidence type="ECO:0000259" key="3">
    <source>
        <dbReference type="Pfam" id="PF20152"/>
    </source>
</evidence>
<evidence type="ECO:0000256" key="2">
    <source>
        <dbReference type="SAM" id="Phobius"/>
    </source>
</evidence>
<dbReference type="EMBL" id="JARKIE010000017">
    <property type="protein sequence ID" value="KAJ7701465.1"/>
    <property type="molecule type" value="Genomic_DNA"/>
</dbReference>
<reference evidence="4" key="1">
    <citation type="submission" date="2023-03" db="EMBL/GenBank/DDBJ databases">
        <title>Massive genome expansion in bonnet fungi (Mycena s.s.) driven by repeated elements and novel gene families across ecological guilds.</title>
        <authorList>
            <consortium name="Lawrence Berkeley National Laboratory"/>
            <person name="Harder C.B."/>
            <person name="Miyauchi S."/>
            <person name="Viragh M."/>
            <person name="Kuo A."/>
            <person name="Thoen E."/>
            <person name="Andreopoulos B."/>
            <person name="Lu D."/>
            <person name="Skrede I."/>
            <person name="Drula E."/>
            <person name="Henrissat B."/>
            <person name="Morin E."/>
            <person name="Kohler A."/>
            <person name="Barry K."/>
            <person name="LaButti K."/>
            <person name="Morin E."/>
            <person name="Salamov A."/>
            <person name="Lipzen A."/>
            <person name="Mereny Z."/>
            <person name="Hegedus B."/>
            <person name="Baldrian P."/>
            <person name="Stursova M."/>
            <person name="Weitz H."/>
            <person name="Taylor A."/>
            <person name="Grigoriev I.V."/>
            <person name="Nagy L.G."/>
            <person name="Martin F."/>
            <person name="Kauserud H."/>
        </authorList>
    </citation>
    <scope>NUCLEOTIDE SEQUENCE</scope>
    <source>
        <strain evidence="4">CBHHK067</strain>
    </source>
</reference>
<keyword evidence="2" id="KW-0812">Transmembrane</keyword>
<feature type="transmembrane region" description="Helical" evidence="2">
    <location>
        <begin position="79"/>
        <end position="100"/>
    </location>
</feature>
<protein>
    <recommendedName>
        <fullName evidence="3">DUF6534 domain-containing protein</fullName>
    </recommendedName>
</protein>
<feature type="domain" description="DUF6534" evidence="3">
    <location>
        <begin position="156"/>
        <end position="242"/>
    </location>
</feature>
<feature type="transmembrane region" description="Helical" evidence="2">
    <location>
        <begin position="112"/>
        <end position="135"/>
    </location>
</feature>
<feature type="transmembrane region" description="Helical" evidence="2">
    <location>
        <begin position="12"/>
        <end position="34"/>
    </location>
</feature>
<keyword evidence="2" id="KW-1133">Transmembrane helix</keyword>
<organism evidence="4 5">
    <name type="scientific">Mycena rosella</name>
    <name type="common">Pink bonnet</name>
    <name type="synonym">Agaricus rosellus</name>
    <dbReference type="NCBI Taxonomy" id="1033263"/>
    <lineage>
        <taxon>Eukaryota</taxon>
        <taxon>Fungi</taxon>
        <taxon>Dikarya</taxon>
        <taxon>Basidiomycota</taxon>
        <taxon>Agaricomycotina</taxon>
        <taxon>Agaricomycetes</taxon>
        <taxon>Agaricomycetidae</taxon>
        <taxon>Agaricales</taxon>
        <taxon>Marasmiineae</taxon>
        <taxon>Mycenaceae</taxon>
        <taxon>Mycena</taxon>
    </lineage>
</organism>
<dbReference type="AlphaFoldDB" id="A0AAD7GM33"/>
<keyword evidence="2" id="KW-0472">Membrane</keyword>
<sequence>MDAHDLQVWNGVLLAGSWANVSLFTVEVALCIFYMPQWKLRRTYQYGFAVLLMNDALGSICVCINLFMSMVQALDGSQWPIHTLLLSTALSAFIEQTFLLHRYWKITRNTIASAFIMLLVLAHVAASIACVALEIHHMDYISVGPNMARIAAILCTAADILIALSMVWSMSGINPVWSSTQQLIRSVCINALTSGAIVATVTLLAMVSLIVHNINASIFTLFFATMGRVYSITVLVNFIHRTRPTAQNSLHITDAAQTQSQPLSIVIFLDRERGDTDLRSVRSVQDSACVLETTSAHPPRPEAKSSAVVPEPHPRASYTV</sequence>
<feature type="region of interest" description="Disordered" evidence="1">
    <location>
        <begin position="293"/>
        <end position="320"/>
    </location>
</feature>
<feature type="transmembrane region" description="Helical" evidence="2">
    <location>
        <begin position="189"/>
        <end position="211"/>
    </location>
</feature>
<feature type="transmembrane region" description="Helical" evidence="2">
    <location>
        <begin position="46"/>
        <end position="67"/>
    </location>
</feature>
<feature type="transmembrane region" description="Helical" evidence="2">
    <location>
        <begin position="217"/>
        <end position="239"/>
    </location>
</feature>
<comment type="caution">
    <text evidence="4">The sequence shown here is derived from an EMBL/GenBank/DDBJ whole genome shotgun (WGS) entry which is preliminary data.</text>
</comment>
<evidence type="ECO:0000313" key="4">
    <source>
        <dbReference type="EMBL" id="KAJ7701465.1"/>
    </source>
</evidence>
<evidence type="ECO:0000256" key="1">
    <source>
        <dbReference type="SAM" id="MobiDB-lite"/>
    </source>
</evidence>
<name>A0AAD7GM33_MYCRO</name>
<accession>A0AAD7GM33</accession>
<keyword evidence="5" id="KW-1185">Reference proteome</keyword>
<dbReference type="InterPro" id="IPR045339">
    <property type="entry name" value="DUF6534"/>
</dbReference>